<dbReference type="InterPro" id="IPR050639">
    <property type="entry name" value="SSR_resolvase"/>
</dbReference>
<keyword evidence="8" id="KW-1185">Reference proteome</keyword>
<dbReference type="PROSITE" id="PS51736">
    <property type="entry name" value="RECOMBINASES_3"/>
    <property type="match status" value="1"/>
</dbReference>
<dbReference type="InterPro" id="IPR006118">
    <property type="entry name" value="Recombinase_CS"/>
</dbReference>
<feature type="domain" description="Resolvase/invertase-type recombinase catalytic" evidence="6">
    <location>
        <begin position="2"/>
        <end position="84"/>
    </location>
</feature>
<dbReference type="InterPro" id="IPR006119">
    <property type="entry name" value="Resolv_N"/>
</dbReference>
<sequence>MSLIGYARVSTFEGKQLLDRQVDALTEIGCERIFEDKASGSNSQRKGLDDCLNYLRKGDVLVVLDLDRLGRLASDLRTFSQSFQ</sequence>
<keyword evidence="2" id="KW-0229">DNA integration</keyword>
<name>A0A378QZ68_FAUOS</name>
<dbReference type="Proteomes" id="UP000255230">
    <property type="component" value="Unassembled WGS sequence"/>
</dbReference>
<dbReference type="SMART" id="SM00857">
    <property type="entry name" value="Resolvase"/>
    <property type="match status" value="1"/>
</dbReference>
<dbReference type="PANTHER" id="PTHR30461:SF26">
    <property type="entry name" value="RESOLVASE HOMOLOG YNEB"/>
    <property type="match status" value="1"/>
</dbReference>
<evidence type="ECO:0000313" key="8">
    <source>
        <dbReference type="Proteomes" id="UP000255230"/>
    </source>
</evidence>
<dbReference type="Gene3D" id="3.40.50.1390">
    <property type="entry name" value="Resolvase, N-terminal catalytic domain"/>
    <property type="match status" value="1"/>
</dbReference>
<evidence type="ECO:0000259" key="6">
    <source>
        <dbReference type="PROSITE" id="PS51736"/>
    </source>
</evidence>
<reference evidence="7 8" key="1">
    <citation type="submission" date="2018-06" db="EMBL/GenBank/DDBJ databases">
        <authorList>
            <consortium name="Pathogen Informatics"/>
            <person name="Doyle S."/>
        </authorList>
    </citation>
    <scope>NUCLEOTIDE SEQUENCE [LARGE SCALE GENOMIC DNA]</scope>
    <source>
        <strain evidence="7 8">NCTC10465</strain>
    </source>
</reference>
<evidence type="ECO:0000256" key="2">
    <source>
        <dbReference type="ARBA" id="ARBA00022908"/>
    </source>
</evidence>
<keyword evidence="3" id="KW-0238">DNA-binding</keyword>
<dbReference type="Pfam" id="PF00239">
    <property type="entry name" value="Resolvase"/>
    <property type="match status" value="1"/>
</dbReference>
<dbReference type="GO" id="GO:0003677">
    <property type="term" value="F:DNA binding"/>
    <property type="evidence" value="ECO:0007669"/>
    <property type="project" value="UniProtKB-KW"/>
</dbReference>
<evidence type="ECO:0000256" key="1">
    <source>
        <dbReference type="ARBA" id="ARBA00009913"/>
    </source>
</evidence>
<evidence type="ECO:0000256" key="4">
    <source>
        <dbReference type="ARBA" id="ARBA00023172"/>
    </source>
</evidence>
<evidence type="ECO:0000256" key="5">
    <source>
        <dbReference type="PIRSR" id="PIRSR606118-50"/>
    </source>
</evidence>
<evidence type="ECO:0000256" key="3">
    <source>
        <dbReference type="ARBA" id="ARBA00023125"/>
    </source>
</evidence>
<keyword evidence="4" id="KW-0233">DNA recombination</keyword>
<comment type="similarity">
    <text evidence="1">Belongs to the site-specific recombinase resolvase family.</text>
</comment>
<dbReference type="GO" id="GO:0015074">
    <property type="term" value="P:DNA integration"/>
    <property type="evidence" value="ECO:0007669"/>
    <property type="project" value="UniProtKB-KW"/>
</dbReference>
<dbReference type="RefSeq" id="WP_418001146.1">
    <property type="nucleotide sequence ID" value="NZ_CP014235.1"/>
</dbReference>
<proteinExistence type="inferred from homology"/>
<dbReference type="PROSITE" id="PS00398">
    <property type="entry name" value="RECOMBINASES_2"/>
    <property type="match status" value="1"/>
</dbReference>
<evidence type="ECO:0000313" key="7">
    <source>
        <dbReference type="EMBL" id="STZ04753.1"/>
    </source>
</evidence>
<accession>A0A378QZ68</accession>
<organism evidence="7 8">
    <name type="scientific">Faucicola osloensis</name>
    <name type="common">Moraxella osloensis</name>
    <dbReference type="NCBI Taxonomy" id="34062"/>
    <lineage>
        <taxon>Bacteria</taxon>
        <taxon>Pseudomonadati</taxon>
        <taxon>Pseudomonadota</taxon>
        <taxon>Gammaproteobacteria</taxon>
        <taxon>Moraxellales</taxon>
        <taxon>Moraxellaceae</taxon>
        <taxon>Faucicola</taxon>
    </lineage>
</organism>
<dbReference type="CDD" id="cd03768">
    <property type="entry name" value="SR_ResInv"/>
    <property type="match status" value="1"/>
</dbReference>
<feature type="active site" description="O-(5'-phospho-DNA)-serine intermediate" evidence="5">
    <location>
        <position position="10"/>
    </location>
</feature>
<gene>
    <name evidence="7" type="primary">hin_3</name>
    <name evidence="7" type="ORF">NCTC10465_02207</name>
</gene>
<dbReference type="GO" id="GO:0000150">
    <property type="term" value="F:DNA strand exchange activity"/>
    <property type="evidence" value="ECO:0007669"/>
    <property type="project" value="InterPro"/>
</dbReference>
<dbReference type="InterPro" id="IPR036162">
    <property type="entry name" value="Resolvase-like_N_sf"/>
</dbReference>
<dbReference type="EMBL" id="UGPY01000002">
    <property type="protein sequence ID" value="STZ04753.1"/>
    <property type="molecule type" value="Genomic_DNA"/>
</dbReference>
<dbReference type="GeneID" id="35779366"/>
<dbReference type="AlphaFoldDB" id="A0A378QZ68"/>
<dbReference type="SUPFAM" id="SSF53041">
    <property type="entry name" value="Resolvase-like"/>
    <property type="match status" value="1"/>
</dbReference>
<dbReference type="PANTHER" id="PTHR30461">
    <property type="entry name" value="DNA-INVERTASE FROM LAMBDOID PROPHAGE"/>
    <property type="match status" value="1"/>
</dbReference>
<protein>
    <submittedName>
        <fullName evidence="7">DNA-invertase hin</fullName>
    </submittedName>
</protein>